<reference evidence="2" key="1">
    <citation type="submission" date="2013-12" db="EMBL/GenBank/DDBJ databases">
        <title>The Genome Sequence of Aphanomyces invadans NJM9701.</title>
        <authorList>
            <consortium name="The Broad Institute Genomics Platform"/>
            <person name="Russ C."/>
            <person name="Tyler B."/>
            <person name="van West P."/>
            <person name="Dieguez-Uribeondo J."/>
            <person name="Young S.K."/>
            <person name="Zeng Q."/>
            <person name="Gargeya S."/>
            <person name="Fitzgerald M."/>
            <person name="Abouelleil A."/>
            <person name="Alvarado L."/>
            <person name="Chapman S.B."/>
            <person name="Gainer-Dewar J."/>
            <person name="Goldberg J."/>
            <person name="Griggs A."/>
            <person name="Gujja S."/>
            <person name="Hansen M."/>
            <person name="Howarth C."/>
            <person name="Imamovic A."/>
            <person name="Ireland A."/>
            <person name="Larimer J."/>
            <person name="McCowan C."/>
            <person name="Murphy C."/>
            <person name="Pearson M."/>
            <person name="Poon T.W."/>
            <person name="Priest M."/>
            <person name="Roberts A."/>
            <person name="Saif S."/>
            <person name="Shea T."/>
            <person name="Sykes S."/>
            <person name="Wortman J."/>
            <person name="Nusbaum C."/>
            <person name="Birren B."/>
        </authorList>
    </citation>
    <scope>NUCLEOTIDE SEQUENCE [LARGE SCALE GENOMIC DNA]</scope>
    <source>
        <strain evidence="2">NJM9701</strain>
    </source>
</reference>
<dbReference type="GO" id="GO:0034069">
    <property type="term" value="F:aminoglycoside N-acetyltransferase activity"/>
    <property type="evidence" value="ECO:0007669"/>
    <property type="project" value="TreeGrafter"/>
</dbReference>
<dbReference type="AlphaFoldDB" id="A0A024TMX0"/>
<name>A0A024TMX0_9STRA</name>
<dbReference type="InterPro" id="IPR051554">
    <property type="entry name" value="Acetyltransferase_Eis"/>
</dbReference>
<dbReference type="PANTHER" id="PTHR37817">
    <property type="entry name" value="N-ACETYLTRANSFERASE EIS"/>
    <property type="match status" value="1"/>
</dbReference>
<feature type="domain" description="N-acetyltransferase" evidence="1">
    <location>
        <begin position="3"/>
        <end position="149"/>
    </location>
</feature>
<gene>
    <name evidence="2" type="ORF">H310_10964</name>
</gene>
<dbReference type="RefSeq" id="XP_008875688.1">
    <property type="nucleotide sequence ID" value="XM_008877466.1"/>
</dbReference>
<dbReference type="PANTHER" id="PTHR37817:SF1">
    <property type="entry name" value="N-ACETYLTRANSFERASE EIS"/>
    <property type="match status" value="1"/>
</dbReference>
<dbReference type="Gene3D" id="3.40.630.30">
    <property type="match status" value="1"/>
</dbReference>
<proteinExistence type="predicted"/>
<dbReference type="InterPro" id="IPR000182">
    <property type="entry name" value="GNAT_dom"/>
</dbReference>
<dbReference type="OrthoDB" id="79507at2759"/>
<accession>A0A024TMX0</accession>
<dbReference type="CDD" id="cd04301">
    <property type="entry name" value="NAT_SF"/>
    <property type="match status" value="1"/>
</dbReference>
<evidence type="ECO:0000313" key="2">
    <source>
        <dbReference type="EMBL" id="ETV95495.1"/>
    </source>
</evidence>
<dbReference type="EMBL" id="KI913980">
    <property type="protein sequence ID" value="ETV95495.1"/>
    <property type="molecule type" value="Genomic_DNA"/>
</dbReference>
<evidence type="ECO:0000259" key="1">
    <source>
        <dbReference type="PROSITE" id="PS51186"/>
    </source>
</evidence>
<dbReference type="Pfam" id="PF13527">
    <property type="entry name" value="Acetyltransf_9"/>
    <property type="match status" value="1"/>
</dbReference>
<protein>
    <recommendedName>
        <fullName evidence="1">N-acetyltransferase domain-containing protein</fullName>
    </recommendedName>
</protein>
<organism evidence="2">
    <name type="scientific">Aphanomyces invadans</name>
    <dbReference type="NCBI Taxonomy" id="157072"/>
    <lineage>
        <taxon>Eukaryota</taxon>
        <taxon>Sar</taxon>
        <taxon>Stramenopiles</taxon>
        <taxon>Oomycota</taxon>
        <taxon>Saprolegniomycetes</taxon>
        <taxon>Saprolegniales</taxon>
        <taxon>Verrucalvaceae</taxon>
        <taxon>Aphanomyces</taxon>
    </lineage>
</organism>
<dbReference type="SUPFAM" id="SSF55729">
    <property type="entry name" value="Acyl-CoA N-acyltransferases (Nat)"/>
    <property type="match status" value="1"/>
</dbReference>
<sequence length="329" mass="35913">MTITIRALRKDEVKAWVAHCTELFKHDSDAYFISHLEDDCSALEDMNNILVADDDGAIASTVRVVPRRQFFGGQLVSMGGIAEVSTKEEYRGKGLATKLLQSALDGPLASFDMSALHTDADRLGGFYRKVGYIPMPLRTASFPVELPLPPLPPTIRLSPIQNLADHASALLDLYHTVAPSFNGPIQRSIPYFCRWIASRHRRSNIQSIGAWNENGELVGYAFGKSTPADSALAVVIDELIVYPASKTSHAVAVHLVAAFAPGRSFMADRVPVPVAIELGLLPSTGPPPADTVISEDCGFMIQRHNLSTDLWQYVVATDDKNVFFTSDGF</sequence>
<dbReference type="InterPro" id="IPR016181">
    <property type="entry name" value="Acyl_CoA_acyltransferase"/>
</dbReference>
<dbReference type="GeneID" id="20088014"/>
<dbReference type="GO" id="GO:0030649">
    <property type="term" value="P:aminoglycoside antibiotic catabolic process"/>
    <property type="evidence" value="ECO:0007669"/>
    <property type="project" value="TreeGrafter"/>
</dbReference>
<dbReference type="VEuPathDB" id="FungiDB:H310_10964"/>
<dbReference type="PROSITE" id="PS51186">
    <property type="entry name" value="GNAT"/>
    <property type="match status" value="1"/>
</dbReference>